<keyword evidence="5" id="KW-1185">Reference proteome</keyword>
<dbReference type="InterPro" id="IPR012902">
    <property type="entry name" value="N_methyl_site"/>
</dbReference>
<dbReference type="Gene3D" id="3.90.550.10">
    <property type="entry name" value="Spore Coat Polysaccharide Biosynthesis Protein SpsA, Chain A"/>
    <property type="match status" value="1"/>
</dbReference>
<dbReference type="Gene3D" id="3.30.700.10">
    <property type="entry name" value="Glycoprotein, Type 4 Pilin"/>
    <property type="match status" value="1"/>
</dbReference>
<keyword evidence="1" id="KW-1133">Transmembrane helix</keyword>
<accession>A0ABP8MGX0</accession>
<feature type="domain" description="DUF1559" evidence="3">
    <location>
        <begin position="359"/>
        <end position="628"/>
    </location>
</feature>
<dbReference type="InterPro" id="IPR011453">
    <property type="entry name" value="DUF1559"/>
</dbReference>
<dbReference type="CDD" id="cd04179">
    <property type="entry name" value="DPM_DPG-synthase_like"/>
    <property type="match status" value="1"/>
</dbReference>
<feature type="domain" description="Glycosyltransferase 2-like" evidence="2">
    <location>
        <begin position="7"/>
        <end position="166"/>
    </location>
</feature>
<dbReference type="InterPro" id="IPR045584">
    <property type="entry name" value="Pilin-like"/>
</dbReference>
<organism evidence="4 5">
    <name type="scientific">Novipirellula rosea</name>
    <dbReference type="NCBI Taxonomy" id="1031540"/>
    <lineage>
        <taxon>Bacteria</taxon>
        <taxon>Pseudomonadati</taxon>
        <taxon>Planctomycetota</taxon>
        <taxon>Planctomycetia</taxon>
        <taxon>Pirellulales</taxon>
        <taxon>Pirellulaceae</taxon>
        <taxon>Novipirellula</taxon>
    </lineage>
</organism>
<feature type="transmembrane region" description="Helical" evidence="1">
    <location>
        <begin position="334"/>
        <end position="355"/>
    </location>
</feature>
<keyword evidence="1" id="KW-0812">Transmembrane</keyword>
<dbReference type="InterPro" id="IPR029044">
    <property type="entry name" value="Nucleotide-diphossugar_trans"/>
</dbReference>
<evidence type="ECO:0000256" key="1">
    <source>
        <dbReference type="SAM" id="Phobius"/>
    </source>
</evidence>
<keyword evidence="1" id="KW-0472">Membrane</keyword>
<dbReference type="RefSeq" id="WP_345321040.1">
    <property type="nucleotide sequence ID" value="NZ_BAABGA010000018.1"/>
</dbReference>
<dbReference type="Pfam" id="PF07596">
    <property type="entry name" value="SBP_bac_10"/>
    <property type="match status" value="1"/>
</dbReference>
<sequence>MKLIIQIPCFNEAETLHRVLADLPSQISGIDEIETLVIDDGSSDGTAAVALGLGVDHVERHLCNRGLAATFASGLETALRLNADIIVNTDGDNQYPSSSIAKLVEPIVAGRADVVVGDRRPGADPKFSLVKRWLQRCGRRVVSGLAGRDLADPVSGFRAFSRAAAERTHIVTGYTYTIESLLQASCKNLAIEFVPIDTNPATRPSRLFRSIPQFVSRSAITMMRVFFMFHPLEVLVNISLVLALVGILPIARFLYLYAFDDGSGHIQSLILSGVLVVLSAITLVAGLLADLISHNRRLLEKTLERLPYARIASNPSNEPERHHHRSTHRPERSAFTLLELIVVMAVLSILVALLLPSVQSAREAARRTQCANHLKQWSLALQQHVHTYRQFPSGGWGKDWAGIPTIGNGPAQPGGWIFQSLPFIEQSALQQTGGHRAEDEEANGQRLQTPLPMLHCPSRRGGELFFNERGWHPHHHPLLVFVARNDYAINGGGQMIRSGAGPESIKDARSHTWPDMSDNTGICYQRSRIRFRDITDGLSNTYAVGEKQIPVNRYALGSDMGDNESAYSGDDRDLTRYVGAVGDTRFRPLPDSNLPEEEGTVFGAAHPAVFQMTLCDGAVKSISYSIDSTVHSQLGIRNDGKSIDANVFQ</sequence>
<evidence type="ECO:0008006" key="6">
    <source>
        <dbReference type="Google" id="ProtNLM"/>
    </source>
</evidence>
<evidence type="ECO:0000313" key="4">
    <source>
        <dbReference type="EMBL" id="GAA4450387.1"/>
    </source>
</evidence>
<protein>
    <recommendedName>
        <fullName evidence="6">Undecaprenyl-phosphate mannosyltransferase</fullName>
    </recommendedName>
</protein>
<dbReference type="Pfam" id="PF07963">
    <property type="entry name" value="N_methyl"/>
    <property type="match status" value="1"/>
</dbReference>
<comment type="caution">
    <text evidence="4">The sequence shown here is derived from an EMBL/GenBank/DDBJ whole genome shotgun (WGS) entry which is preliminary data.</text>
</comment>
<name>A0ABP8MGX0_9BACT</name>
<proteinExistence type="predicted"/>
<dbReference type="InterPro" id="IPR001173">
    <property type="entry name" value="Glyco_trans_2-like"/>
</dbReference>
<dbReference type="NCBIfam" id="TIGR02532">
    <property type="entry name" value="IV_pilin_GFxxxE"/>
    <property type="match status" value="1"/>
</dbReference>
<dbReference type="SUPFAM" id="SSF53448">
    <property type="entry name" value="Nucleotide-diphospho-sugar transferases"/>
    <property type="match status" value="1"/>
</dbReference>
<dbReference type="Proteomes" id="UP001500840">
    <property type="component" value="Unassembled WGS sequence"/>
</dbReference>
<dbReference type="SUPFAM" id="SSF54523">
    <property type="entry name" value="Pili subunits"/>
    <property type="match status" value="1"/>
</dbReference>
<evidence type="ECO:0000259" key="2">
    <source>
        <dbReference type="Pfam" id="PF00535"/>
    </source>
</evidence>
<dbReference type="Pfam" id="PF00535">
    <property type="entry name" value="Glycos_transf_2"/>
    <property type="match status" value="1"/>
</dbReference>
<reference evidence="5" key="1">
    <citation type="journal article" date="2019" name="Int. J. Syst. Evol. Microbiol.">
        <title>The Global Catalogue of Microorganisms (GCM) 10K type strain sequencing project: providing services to taxonomists for standard genome sequencing and annotation.</title>
        <authorList>
            <consortium name="The Broad Institute Genomics Platform"/>
            <consortium name="The Broad Institute Genome Sequencing Center for Infectious Disease"/>
            <person name="Wu L."/>
            <person name="Ma J."/>
        </authorList>
    </citation>
    <scope>NUCLEOTIDE SEQUENCE [LARGE SCALE GENOMIC DNA]</scope>
    <source>
        <strain evidence="5">JCM 17759</strain>
    </source>
</reference>
<gene>
    <name evidence="4" type="ORF">GCM10023156_16630</name>
</gene>
<evidence type="ECO:0000259" key="3">
    <source>
        <dbReference type="Pfam" id="PF07596"/>
    </source>
</evidence>
<dbReference type="EMBL" id="BAABGA010000018">
    <property type="protein sequence ID" value="GAA4450387.1"/>
    <property type="molecule type" value="Genomic_DNA"/>
</dbReference>
<evidence type="ECO:0000313" key="5">
    <source>
        <dbReference type="Proteomes" id="UP001500840"/>
    </source>
</evidence>
<feature type="transmembrane region" description="Helical" evidence="1">
    <location>
        <begin position="234"/>
        <end position="257"/>
    </location>
</feature>
<feature type="transmembrane region" description="Helical" evidence="1">
    <location>
        <begin position="269"/>
        <end position="292"/>
    </location>
</feature>
<dbReference type="PANTHER" id="PTHR30093">
    <property type="entry name" value="GENERAL SECRETION PATHWAY PROTEIN G"/>
    <property type="match status" value="1"/>
</dbReference>
<dbReference type="PANTHER" id="PTHR30093:SF2">
    <property type="entry name" value="TYPE II SECRETION SYSTEM PROTEIN H"/>
    <property type="match status" value="1"/>
</dbReference>